<keyword evidence="2" id="KW-1185">Reference proteome</keyword>
<protein>
    <submittedName>
        <fullName evidence="1">Uncharacterized protein</fullName>
    </submittedName>
</protein>
<sequence length="70" mass="7481">MGYPRLSSHSRVIAIRPFDEDIRDVTAASKPTASHVESCDGQSFALTEIAADVYSTFSTLAAQTGDMPSC</sequence>
<organism evidence="1 2">
    <name type="scientific">Gluconobacter cerinus</name>
    <dbReference type="NCBI Taxonomy" id="38307"/>
    <lineage>
        <taxon>Bacteria</taxon>
        <taxon>Pseudomonadati</taxon>
        <taxon>Pseudomonadota</taxon>
        <taxon>Alphaproteobacteria</taxon>
        <taxon>Acetobacterales</taxon>
        <taxon>Acetobacteraceae</taxon>
        <taxon>Gluconobacter</taxon>
    </lineage>
</organism>
<evidence type="ECO:0000313" key="2">
    <source>
        <dbReference type="Proteomes" id="UP001156614"/>
    </source>
</evidence>
<comment type="caution">
    <text evidence="1">The sequence shown here is derived from an EMBL/GenBank/DDBJ whole genome shotgun (WGS) entry which is preliminary data.</text>
</comment>
<evidence type="ECO:0000313" key="1">
    <source>
        <dbReference type="EMBL" id="GLQ62568.1"/>
    </source>
</evidence>
<gene>
    <name evidence="1" type="ORF">GCM10007867_14130</name>
</gene>
<dbReference type="EMBL" id="BSNU01000002">
    <property type="protein sequence ID" value="GLQ62568.1"/>
    <property type="molecule type" value="Genomic_DNA"/>
</dbReference>
<reference evidence="2" key="1">
    <citation type="journal article" date="2019" name="Int. J. Syst. Evol. Microbiol.">
        <title>The Global Catalogue of Microorganisms (GCM) 10K type strain sequencing project: providing services to taxonomists for standard genome sequencing and annotation.</title>
        <authorList>
            <consortium name="The Broad Institute Genomics Platform"/>
            <consortium name="The Broad Institute Genome Sequencing Center for Infectious Disease"/>
            <person name="Wu L."/>
            <person name="Ma J."/>
        </authorList>
    </citation>
    <scope>NUCLEOTIDE SEQUENCE [LARGE SCALE GENOMIC DNA]</scope>
    <source>
        <strain evidence="2">NBRC 3267</strain>
    </source>
</reference>
<proteinExistence type="predicted"/>
<name>A0AAV5NFM7_9PROT</name>
<accession>A0AAV5NFM7</accession>
<dbReference type="AlphaFoldDB" id="A0AAV5NFM7"/>
<dbReference type="Proteomes" id="UP001156614">
    <property type="component" value="Unassembled WGS sequence"/>
</dbReference>